<accession>A0A9P4GVR5</accession>
<dbReference type="EMBL" id="ML978418">
    <property type="protein sequence ID" value="KAF2022870.1"/>
    <property type="molecule type" value="Genomic_DNA"/>
</dbReference>
<evidence type="ECO:0000313" key="2">
    <source>
        <dbReference type="EMBL" id="KAF2022870.1"/>
    </source>
</evidence>
<organism evidence="2 3">
    <name type="scientific">Setomelanomma holmii</name>
    <dbReference type="NCBI Taxonomy" id="210430"/>
    <lineage>
        <taxon>Eukaryota</taxon>
        <taxon>Fungi</taxon>
        <taxon>Dikarya</taxon>
        <taxon>Ascomycota</taxon>
        <taxon>Pezizomycotina</taxon>
        <taxon>Dothideomycetes</taxon>
        <taxon>Pleosporomycetidae</taxon>
        <taxon>Pleosporales</taxon>
        <taxon>Pleosporineae</taxon>
        <taxon>Phaeosphaeriaceae</taxon>
        <taxon>Setomelanomma</taxon>
    </lineage>
</organism>
<feature type="compositionally biased region" description="Low complexity" evidence="1">
    <location>
        <begin position="54"/>
        <end position="76"/>
    </location>
</feature>
<sequence length="200" mass="21980">MRSPQKRGSGNDDELSKCCSTSEGNGAPRYWQEVAEDLSSHTQDLSLADAEELASPSTKPSRRSSSASVSYAYTPAEFDNHGRQRGIEKGKAPPARIDSELEQPFRANWFSDDEGFSSSLQPQTHQSRKLPTSPGKLRGLATKPTGYSSDIRTHKSRQNARNHESQPTRRSTVSCAPISADGDNVPNLNRNIKQVQPKVL</sequence>
<comment type="caution">
    <text evidence="2">The sequence shown here is derived from an EMBL/GenBank/DDBJ whole genome shotgun (WGS) entry which is preliminary data.</text>
</comment>
<name>A0A9P4GVR5_9PLEO</name>
<feature type="compositionally biased region" description="Basic and acidic residues" evidence="1">
    <location>
        <begin position="78"/>
        <end position="91"/>
    </location>
</feature>
<proteinExistence type="predicted"/>
<dbReference type="Proteomes" id="UP000799777">
    <property type="component" value="Unassembled WGS sequence"/>
</dbReference>
<feature type="region of interest" description="Disordered" evidence="1">
    <location>
        <begin position="1"/>
        <end position="200"/>
    </location>
</feature>
<dbReference type="AlphaFoldDB" id="A0A9P4GVR5"/>
<reference evidence="2" key="1">
    <citation type="journal article" date="2020" name="Stud. Mycol.">
        <title>101 Dothideomycetes genomes: a test case for predicting lifestyles and emergence of pathogens.</title>
        <authorList>
            <person name="Haridas S."/>
            <person name="Albert R."/>
            <person name="Binder M."/>
            <person name="Bloem J."/>
            <person name="Labutti K."/>
            <person name="Salamov A."/>
            <person name="Andreopoulos B."/>
            <person name="Baker S."/>
            <person name="Barry K."/>
            <person name="Bills G."/>
            <person name="Bluhm B."/>
            <person name="Cannon C."/>
            <person name="Castanera R."/>
            <person name="Culley D."/>
            <person name="Daum C."/>
            <person name="Ezra D."/>
            <person name="Gonzalez J."/>
            <person name="Henrissat B."/>
            <person name="Kuo A."/>
            <person name="Liang C."/>
            <person name="Lipzen A."/>
            <person name="Lutzoni F."/>
            <person name="Magnuson J."/>
            <person name="Mondo S."/>
            <person name="Nolan M."/>
            <person name="Ohm R."/>
            <person name="Pangilinan J."/>
            <person name="Park H.-J."/>
            <person name="Ramirez L."/>
            <person name="Alfaro M."/>
            <person name="Sun H."/>
            <person name="Tritt A."/>
            <person name="Yoshinaga Y."/>
            <person name="Zwiers L.-H."/>
            <person name="Turgeon B."/>
            <person name="Goodwin S."/>
            <person name="Spatafora J."/>
            <person name="Crous P."/>
            <person name="Grigoriev I."/>
        </authorList>
    </citation>
    <scope>NUCLEOTIDE SEQUENCE</scope>
    <source>
        <strain evidence="2">CBS 110217</strain>
    </source>
</reference>
<evidence type="ECO:0000256" key="1">
    <source>
        <dbReference type="SAM" id="MobiDB-lite"/>
    </source>
</evidence>
<gene>
    <name evidence="2" type="ORF">EK21DRAFT_119309</name>
</gene>
<feature type="compositionally biased region" description="Polar residues" evidence="1">
    <location>
        <begin position="116"/>
        <end position="125"/>
    </location>
</feature>
<evidence type="ECO:0000313" key="3">
    <source>
        <dbReference type="Proteomes" id="UP000799777"/>
    </source>
</evidence>
<keyword evidence="3" id="KW-1185">Reference proteome</keyword>
<protein>
    <submittedName>
        <fullName evidence="2">Uncharacterized protein</fullName>
    </submittedName>
</protein>